<organism evidence="2">
    <name type="scientific">Mimivirus LCMiAC02</name>
    <dbReference type="NCBI Taxonomy" id="2506609"/>
    <lineage>
        <taxon>Viruses</taxon>
        <taxon>Varidnaviria</taxon>
        <taxon>Bamfordvirae</taxon>
        <taxon>Nucleocytoviricota</taxon>
        <taxon>Megaviricetes</taxon>
        <taxon>Imitervirales</taxon>
        <taxon>Mimiviridae</taxon>
        <taxon>Klosneuvirinae</taxon>
    </lineage>
</organism>
<evidence type="ECO:0000256" key="1">
    <source>
        <dbReference type="SAM" id="Phobius"/>
    </source>
</evidence>
<keyword evidence="1" id="KW-0472">Membrane</keyword>
<feature type="transmembrane region" description="Helical" evidence="1">
    <location>
        <begin position="97"/>
        <end position="115"/>
    </location>
</feature>
<feature type="transmembrane region" description="Helical" evidence="1">
    <location>
        <begin position="21"/>
        <end position="40"/>
    </location>
</feature>
<proteinExistence type="predicted"/>
<name>A0A481Z221_9VIRU</name>
<reference evidence="2" key="1">
    <citation type="journal article" date="2019" name="MBio">
        <title>Virus Genomes from Deep Sea Sediments Expand the Ocean Megavirome and Support Independent Origins of Viral Gigantism.</title>
        <authorList>
            <person name="Backstrom D."/>
            <person name="Yutin N."/>
            <person name="Jorgensen S.L."/>
            <person name="Dharamshi J."/>
            <person name="Homa F."/>
            <person name="Zaremba-Niedwiedzka K."/>
            <person name="Spang A."/>
            <person name="Wolf Y.I."/>
            <person name="Koonin E.V."/>
            <person name="Ettema T.J."/>
        </authorList>
    </citation>
    <scope>NUCLEOTIDE SEQUENCE</scope>
</reference>
<accession>A0A481Z221</accession>
<feature type="transmembrane region" description="Helical" evidence="1">
    <location>
        <begin position="75"/>
        <end position="91"/>
    </location>
</feature>
<feature type="transmembrane region" description="Helical" evidence="1">
    <location>
        <begin position="52"/>
        <end position="70"/>
    </location>
</feature>
<gene>
    <name evidence="2" type="ORF">LCMiAC02_02310</name>
</gene>
<sequence>MSNIINKIFDTKLQSKITLSRALLLFYLIIGTGYIQNIYSGQLHDFIKNSRYTQHFIGMIIMLTLIIDYGGVKKFLPAVVYSIIAYSWFILTTKLDVKWNIAIILLMVLGYFYEFKMSKKEVSAKSDQALFKSDKKKIKKNHNNIKTVIVVSILAVTLLGTVQYLSKKKVQYGGDFNPITFLFEGRQK</sequence>
<dbReference type="EMBL" id="MK500408">
    <property type="protein sequence ID" value="QBK89137.1"/>
    <property type="molecule type" value="Genomic_DNA"/>
</dbReference>
<feature type="transmembrane region" description="Helical" evidence="1">
    <location>
        <begin position="145"/>
        <end position="165"/>
    </location>
</feature>
<evidence type="ECO:0000313" key="2">
    <source>
        <dbReference type="EMBL" id="QBK89137.1"/>
    </source>
</evidence>
<keyword evidence="1" id="KW-0812">Transmembrane</keyword>
<protein>
    <submittedName>
        <fullName evidence="2">Uncharacterized protein</fullName>
    </submittedName>
</protein>
<keyword evidence="1" id="KW-1133">Transmembrane helix</keyword>